<proteinExistence type="predicted"/>
<dbReference type="Proteomes" id="UP000319160">
    <property type="component" value="Unassembled WGS sequence"/>
</dbReference>
<name>A0A553IDU9_9PEZI</name>
<evidence type="ECO:0000313" key="1">
    <source>
        <dbReference type="EMBL" id="TRX98363.1"/>
    </source>
</evidence>
<evidence type="ECO:0000313" key="2">
    <source>
        <dbReference type="Proteomes" id="UP000319160"/>
    </source>
</evidence>
<protein>
    <submittedName>
        <fullName evidence="1">Uncharacterized protein</fullName>
    </submittedName>
</protein>
<comment type="caution">
    <text evidence="1">The sequence shown here is derived from an EMBL/GenBank/DDBJ whole genome shotgun (WGS) entry which is preliminary data.</text>
</comment>
<organism evidence="1 2">
    <name type="scientific">Xylaria flabelliformis</name>
    <dbReference type="NCBI Taxonomy" id="2512241"/>
    <lineage>
        <taxon>Eukaryota</taxon>
        <taxon>Fungi</taxon>
        <taxon>Dikarya</taxon>
        <taxon>Ascomycota</taxon>
        <taxon>Pezizomycotina</taxon>
        <taxon>Sordariomycetes</taxon>
        <taxon>Xylariomycetidae</taxon>
        <taxon>Xylariales</taxon>
        <taxon>Xylariaceae</taxon>
        <taxon>Xylaria</taxon>
    </lineage>
</organism>
<sequence length="280" mass="31911">MGSHYPLNDVDLDFRRYAHRPFGGRDILISRIMEDLLNPSRISPRTYHKTGLNPGGFGPVKSQDRQLGLDLQVMCRLLEMEWSTCVPVPILAPAFPATFYQLVEMHWALRYTRKPITIQQAIIELVQIHYFEGDPLVHQAKKVFTYRDRDPETAPGWKHDMIAHLALFQKALLLQHRYSVFSGSSQLSCNNGPQNGELSLGSCFVVLPGAGHRAVRRLSFSMMAKSNHLHHQAPKRSQSLPNLESWGIAKPSLEYSREAKSEIPYLAFFLRKSLSELLYA</sequence>
<dbReference type="OrthoDB" id="5192057at2759"/>
<reference evidence="2" key="1">
    <citation type="submission" date="2019-06" db="EMBL/GenBank/DDBJ databases">
        <title>Draft genome sequence of the griseofulvin-producing fungus Xylaria cubensis strain G536.</title>
        <authorList>
            <person name="Mead M.E."/>
            <person name="Raja H.A."/>
            <person name="Steenwyk J.L."/>
            <person name="Knowles S.L."/>
            <person name="Oberlies N.H."/>
            <person name="Rokas A."/>
        </authorList>
    </citation>
    <scope>NUCLEOTIDE SEQUENCE [LARGE SCALE GENOMIC DNA]</scope>
    <source>
        <strain evidence="2">G536</strain>
    </source>
</reference>
<dbReference type="AlphaFoldDB" id="A0A553IDU9"/>
<dbReference type="STRING" id="2512241.A0A553IDU9"/>
<accession>A0A553IDU9</accession>
<keyword evidence="2" id="KW-1185">Reference proteome</keyword>
<gene>
    <name evidence="1" type="ORF">FHL15_001008</name>
</gene>
<dbReference type="EMBL" id="VFLP01000003">
    <property type="protein sequence ID" value="TRX98363.1"/>
    <property type="molecule type" value="Genomic_DNA"/>
</dbReference>